<evidence type="ECO:0000313" key="2">
    <source>
        <dbReference type="EMBL" id="GAA3990832.1"/>
    </source>
</evidence>
<keyword evidence="1" id="KW-1133">Transmembrane helix</keyword>
<gene>
    <name evidence="2" type="ORF">GCM10022247_07080</name>
</gene>
<dbReference type="EMBL" id="BAABAL010000004">
    <property type="protein sequence ID" value="GAA3990832.1"/>
    <property type="molecule type" value="Genomic_DNA"/>
</dbReference>
<dbReference type="RefSeq" id="WP_344871029.1">
    <property type="nucleotide sequence ID" value="NZ_BAABAL010000004.1"/>
</dbReference>
<dbReference type="Proteomes" id="UP001501747">
    <property type="component" value="Unassembled WGS sequence"/>
</dbReference>
<proteinExistence type="predicted"/>
<feature type="transmembrane region" description="Helical" evidence="1">
    <location>
        <begin position="12"/>
        <end position="31"/>
    </location>
</feature>
<feature type="transmembrane region" description="Helical" evidence="1">
    <location>
        <begin position="37"/>
        <end position="63"/>
    </location>
</feature>
<name>A0ABP7R0Y8_9PSEU</name>
<protein>
    <submittedName>
        <fullName evidence="2">Uncharacterized protein</fullName>
    </submittedName>
</protein>
<keyword evidence="1" id="KW-0472">Membrane</keyword>
<keyword evidence="1" id="KW-0812">Transmembrane</keyword>
<reference evidence="3" key="1">
    <citation type="journal article" date="2019" name="Int. J. Syst. Evol. Microbiol.">
        <title>The Global Catalogue of Microorganisms (GCM) 10K type strain sequencing project: providing services to taxonomists for standard genome sequencing and annotation.</title>
        <authorList>
            <consortium name="The Broad Institute Genomics Platform"/>
            <consortium name="The Broad Institute Genome Sequencing Center for Infectious Disease"/>
            <person name="Wu L."/>
            <person name="Ma J."/>
        </authorList>
    </citation>
    <scope>NUCLEOTIDE SEQUENCE [LARGE SCALE GENOMIC DNA]</scope>
    <source>
        <strain evidence="3">JCM 17342</strain>
    </source>
</reference>
<comment type="caution">
    <text evidence="2">The sequence shown here is derived from an EMBL/GenBank/DDBJ whole genome shotgun (WGS) entry which is preliminary data.</text>
</comment>
<evidence type="ECO:0000256" key="1">
    <source>
        <dbReference type="SAM" id="Phobius"/>
    </source>
</evidence>
<organism evidence="2 3">
    <name type="scientific">Allokutzneria multivorans</name>
    <dbReference type="NCBI Taxonomy" id="1142134"/>
    <lineage>
        <taxon>Bacteria</taxon>
        <taxon>Bacillati</taxon>
        <taxon>Actinomycetota</taxon>
        <taxon>Actinomycetes</taxon>
        <taxon>Pseudonocardiales</taxon>
        <taxon>Pseudonocardiaceae</taxon>
        <taxon>Allokutzneria</taxon>
    </lineage>
</organism>
<evidence type="ECO:0000313" key="3">
    <source>
        <dbReference type="Proteomes" id="UP001501747"/>
    </source>
</evidence>
<keyword evidence="3" id="KW-1185">Reference proteome</keyword>
<accession>A0ABP7R0Y8</accession>
<sequence>MESSDRSWSIFWLIDGAIGLAAACYVTIALFKQDKPIVWWHAALAYGACLAVVGVLALCYFALRQSGREKVLGER</sequence>